<keyword evidence="2" id="KW-1185">Reference proteome</keyword>
<gene>
    <name evidence="1" type="ORF">FC31_GL001475</name>
</gene>
<protein>
    <recommendedName>
        <fullName evidence="3">Toxin-antitoxin system, toxin component</fullName>
    </recommendedName>
</protein>
<evidence type="ECO:0000313" key="2">
    <source>
        <dbReference type="Proteomes" id="UP000051883"/>
    </source>
</evidence>
<name>A0ABR5P1I3_9LACO</name>
<dbReference type="Proteomes" id="UP000051883">
    <property type="component" value="Unassembled WGS sequence"/>
</dbReference>
<reference evidence="1 2" key="1">
    <citation type="journal article" date="2015" name="Genome Announc.">
        <title>Expanding the biotechnology potential of lactobacilli through comparative genomics of 213 strains and associated genera.</title>
        <authorList>
            <person name="Sun Z."/>
            <person name="Harris H.M."/>
            <person name="McCann A."/>
            <person name="Guo C."/>
            <person name="Argimon S."/>
            <person name="Zhang W."/>
            <person name="Yang X."/>
            <person name="Jeffery I.B."/>
            <person name="Cooney J.C."/>
            <person name="Kagawa T.F."/>
            <person name="Liu W."/>
            <person name="Song Y."/>
            <person name="Salvetti E."/>
            <person name="Wrobel A."/>
            <person name="Rasinkangas P."/>
            <person name="Parkhill J."/>
            <person name="Rea M.C."/>
            <person name="O'Sullivan O."/>
            <person name="Ritari J."/>
            <person name="Douillard F.P."/>
            <person name="Paul Ross R."/>
            <person name="Yang R."/>
            <person name="Briner A.E."/>
            <person name="Felis G.E."/>
            <person name="de Vos W.M."/>
            <person name="Barrangou R."/>
            <person name="Klaenhammer T.R."/>
            <person name="Caufield P.W."/>
            <person name="Cui Y."/>
            <person name="Zhang H."/>
            <person name="O'Toole P.W."/>
        </authorList>
    </citation>
    <scope>NUCLEOTIDE SEQUENCE [LARGE SCALE GENOMIC DNA]</scope>
    <source>
        <strain evidence="1 2">DSM 16041</strain>
    </source>
</reference>
<evidence type="ECO:0008006" key="3">
    <source>
        <dbReference type="Google" id="ProtNLM"/>
    </source>
</evidence>
<evidence type="ECO:0000313" key="1">
    <source>
        <dbReference type="EMBL" id="KRK60410.1"/>
    </source>
</evidence>
<accession>A0ABR5P1I3</accession>
<organism evidence="1 2">
    <name type="scientific">Limosilactobacillus antri DSM 16041</name>
    <dbReference type="NCBI Taxonomy" id="525309"/>
    <lineage>
        <taxon>Bacteria</taxon>
        <taxon>Bacillati</taxon>
        <taxon>Bacillota</taxon>
        <taxon>Bacilli</taxon>
        <taxon>Lactobacillales</taxon>
        <taxon>Lactobacillaceae</taxon>
        <taxon>Limosilactobacillus</taxon>
    </lineage>
</organism>
<comment type="caution">
    <text evidence="1">The sequence shown here is derived from an EMBL/GenBank/DDBJ whole genome shotgun (WGS) entry which is preliminary data.</text>
</comment>
<sequence>MNWHNKWEVPFSFAHELGHIINGDDGINYYHSFTVHSKTEFEANKTAIDIILAYCRDNDIPTDNSNTLCEQFGIPFKLEYIVALKLKNIM</sequence>
<proteinExistence type="predicted"/>
<dbReference type="EMBL" id="AZDK01000004">
    <property type="protein sequence ID" value="KRK60410.1"/>
    <property type="molecule type" value="Genomic_DNA"/>
</dbReference>